<feature type="transmembrane region" description="Helical" evidence="7">
    <location>
        <begin position="6"/>
        <end position="27"/>
    </location>
</feature>
<comment type="subcellular location">
    <subcellularLocation>
        <location evidence="1">Cell membrane</location>
        <topology evidence="1">Multi-pass membrane protein</topology>
    </subcellularLocation>
</comment>
<dbReference type="GO" id="GO:0016740">
    <property type="term" value="F:transferase activity"/>
    <property type="evidence" value="ECO:0007669"/>
    <property type="project" value="UniProtKB-KW"/>
</dbReference>
<dbReference type="EC" id="2.7.8.-" evidence="8"/>
<accession>A0ABT7U2X9</accession>
<feature type="transmembrane region" description="Helical" evidence="7">
    <location>
        <begin position="48"/>
        <end position="71"/>
    </location>
</feature>
<dbReference type="PANTHER" id="PTHR22926:SF3">
    <property type="entry name" value="UNDECAPRENYL-PHOSPHATE ALPHA-N-ACETYLGLUCOSAMINYL 1-PHOSPHATE TRANSFERASE"/>
    <property type="match status" value="1"/>
</dbReference>
<reference evidence="9" key="2">
    <citation type="submission" date="2023-07" db="EMBL/GenBank/DDBJ databases">
        <title>Identification and characterization of horizontal gene transfer across gut microbiota members of farm animals based on homology search.</title>
        <authorList>
            <person name="Schwarzerova J."/>
            <person name="Nykrynova M."/>
            <person name="Jureckova K."/>
            <person name="Cejkova D."/>
            <person name="Rychlik I."/>
        </authorList>
    </citation>
    <scope>NUCLEOTIDE SEQUENCE [LARGE SCALE GENOMIC DNA]</scope>
    <source>
        <strain evidence="9">ET4</strain>
    </source>
</reference>
<reference evidence="8 9" key="1">
    <citation type="submission" date="2023-06" db="EMBL/GenBank/DDBJ databases">
        <authorList>
            <person name="Zeman M."/>
            <person name="Kubasova T."/>
            <person name="Jahodarova E."/>
            <person name="Nykrynova M."/>
            <person name="Rychlik I."/>
        </authorList>
    </citation>
    <scope>NUCLEOTIDE SEQUENCE [LARGE SCALE GENOMIC DNA]</scope>
    <source>
        <strain evidence="8 9">ET4</strain>
    </source>
</reference>
<dbReference type="InterPro" id="IPR018480">
    <property type="entry name" value="PNAcMuramoyl-5peptid_Trfase_CS"/>
</dbReference>
<feature type="transmembrane region" description="Helical" evidence="7">
    <location>
        <begin position="329"/>
        <end position="354"/>
    </location>
</feature>
<dbReference type="PROSITE" id="PS01348">
    <property type="entry name" value="MRAY_2"/>
    <property type="match status" value="1"/>
</dbReference>
<evidence type="ECO:0000313" key="9">
    <source>
        <dbReference type="Proteomes" id="UP001228403"/>
    </source>
</evidence>
<gene>
    <name evidence="8" type="ORF">QUW02_02755</name>
</gene>
<evidence type="ECO:0000313" key="8">
    <source>
        <dbReference type="EMBL" id="MDM8144859.1"/>
    </source>
</evidence>
<protein>
    <submittedName>
        <fullName evidence="8">MraY family glycosyltransferase</fullName>
        <ecNumber evidence="8">2.7.8.-</ecNumber>
    </submittedName>
</protein>
<evidence type="ECO:0000256" key="6">
    <source>
        <dbReference type="ARBA" id="ARBA00023136"/>
    </source>
</evidence>
<dbReference type="InterPro" id="IPR000715">
    <property type="entry name" value="Glycosyl_transferase_4"/>
</dbReference>
<feature type="transmembrane region" description="Helical" evidence="7">
    <location>
        <begin position="302"/>
        <end position="323"/>
    </location>
</feature>
<evidence type="ECO:0000256" key="5">
    <source>
        <dbReference type="ARBA" id="ARBA00022989"/>
    </source>
</evidence>
<keyword evidence="2" id="KW-1003">Cell membrane</keyword>
<dbReference type="EMBL" id="JAUDCF010000003">
    <property type="protein sequence ID" value="MDM8144859.1"/>
    <property type="molecule type" value="Genomic_DNA"/>
</dbReference>
<keyword evidence="6 7" id="KW-0472">Membrane</keyword>
<keyword evidence="9" id="KW-1185">Reference proteome</keyword>
<feature type="transmembrane region" description="Helical" evidence="7">
    <location>
        <begin position="115"/>
        <end position="141"/>
    </location>
</feature>
<keyword evidence="3 8" id="KW-0808">Transferase</keyword>
<feature type="transmembrane region" description="Helical" evidence="7">
    <location>
        <begin position="260"/>
        <end position="281"/>
    </location>
</feature>
<comment type="caution">
    <text evidence="8">The sequence shown here is derived from an EMBL/GenBank/DDBJ whole genome shotgun (WGS) entry which is preliminary data.</text>
</comment>
<keyword evidence="4 7" id="KW-0812">Transmembrane</keyword>
<name>A0ABT7U2X9_9BACE</name>
<sequence>MLYAVLIFIISFLFTVISLPQILLVSYQKKLFDKPEARKQHRTPSSRLGGSCFVPVLFFSLFLVGSCIIKLESLAYLSAYTESLSHMGFFGAGLVLVYIMGLLDDLIGLGYKRKFLVQIFGALMLWMAGVGLNSLGGLFGITEISKWVSLPLTILFVVYITNAVNLIDGIDGLASGLGVVALLLFAYFSAHHFHLLNLLLFSSMLGIMLPFWYYNVYRRRQRNFKLFMGDAGSLSLGYVLSYGLLIFMHRYPDCDPWAEGTSLIALAAFIVPCFDIVRVMLVRYRAGKGLFLPDRNHIHHKLLRAGLKPLCVMYVLVAFSLLFVGLNALLAPLCAPTWVFLADVAVWLLFHAILNWRLRRMSANTNPS</sequence>
<evidence type="ECO:0000256" key="3">
    <source>
        <dbReference type="ARBA" id="ARBA00022679"/>
    </source>
</evidence>
<dbReference type="Pfam" id="PF00953">
    <property type="entry name" value="Glycos_transf_4"/>
    <property type="match status" value="1"/>
</dbReference>
<feature type="transmembrane region" description="Helical" evidence="7">
    <location>
        <begin position="83"/>
        <end position="103"/>
    </location>
</feature>
<evidence type="ECO:0000256" key="7">
    <source>
        <dbReference type="SAM" id="Phobius"/>
    </source>
</evidence>
<organism evidence="8 9">
    <name type="scientific">Bacteroides eggerthii</name>
    <dbReference type="NCBI Taxonomy" id="28111"/>
    <lineage>
        <taxon>Bacteria</taxon>
        <taxon>Pseudomonadati</taxon>
        <taxon>Bacteroidota</taxon>
        <taxon>Bacteroidia</taxon>
        <taxon>Bacteroidales</taxon>
        <taxon>Bacteroidaceae</taxon>
        <taxon>Bacteroides</taxon>
    </lineage>
</organism>
<dbReference type="Proteomes" id="UP001228403">
    <property type="component" value="Unassembled WGS sequence"/>
</dbReference>
<feature type="transmembrane region" description="Helical" evidence="7">
    <location>
        <begin position="226"/>
        <end position="248"/>
    </location>
</feature>
<proteinExistence type="predicted"/>
<evidence type="ECO:0000256" key="2">
    <source>
        <dbReference type="ARBA" id="ARBA00022475"/>
    </source>
</evidence>
<feature type="transmembrane region" description="Helical" evidence="7">
    <location>
        <begin position="173"/>
        <end position="190"/>
    </location>
</feature>
<keyword evidence="5 7" id="KW-1133">Transmembrane helix</keyword>
<evidence type="ECO:0000256" key="4">
    <source>
        <dbReference type="ARBA" id="ARBA00022692"/>
    </source>
</evidence>
<feature type="transmembrane region" description="Helical" evidence="7">
    <location>
        <begin position="196"/>
        <end position="214"/>
    </location>
</feature>
<feature type="transmembrane region" description="Helical" evidence="7">
    <location>
        <begin position="147"/>
        <end position="166"/>
    </location>
</feature>
<dbReference type="CDD" id="cd06853">
    <property type="entry name" value="GT_WecA_like"/>
    <property type="match status" value="1"/>
</dbReference>
<dbReference type="PANTHER" id="PTHR22926">
    <property type="entry name" value="PHOSPHO-N-ACETYLMURAMOYL-PENTAPEPTIDE-TRANSFERASE"/>
    <property type="match status" value="1"/>
</dbReference>
<evidence type="ECO:0000256" key="1">
    <source>
        <dbReference type="ARBA" id="ARBA00004651"/>
    </source>
</evidence>